<keyword evidence="2" id="KW-0472">Membrane</keyword>
<evidence type="ECO:0000259" key="3">
    <source>
        <dbReference type="SMART" id="SM00089"/>
    </source>
</evidence>
<feature type="transmembrane region" description="Helical" evidence="2">
    <location>
        <begin position="750"/>
        <end position="774"/>
    </location>
</feature>
<feature type="compositionally biased region" description="Low complexity" evidence="1">
    <location>
        <begin position="708"/>
        <end position="730"/>
    </location>
</feature>
<name>A0A1I0MLN5_9EURY</name>
<dbReference type="OrthoDB" id="253177at2157"/>
<dbReference type="EMBL" id="FOJA01000001">
    <property type="protein sequence ID" value="SEV89267.1"/>
    <property type="molecule type" value="Genomic_DNA"/>
</dbReference>
<dbReference type="InterPro" id="IPR000601">
    <property type="entry name" value="PKD_dom"/>
</dbReference>
<organism evidence="4 5">
    <name type="scientific">Halobacterium jilantaiense</name>
    <dbReference type="NCBI Taxonomy" id="355548"/>
    <lineage>
        <taxon>Archaea</taxon>
        <taxon>Methanobacteriati</taxon>
        <taxon>Methanobacteriota</taxon>
        <taxon>Stenosarchaea group</taxon>
        <taxon>Halobacteria</taxon>
        <taxon>Halobacteriales</taxon>
        <taxon>Halobacteriaceae</taxon>
        <taxon>Halobacterium</taxon>
    </lineage>
</organism>
<feature type="domain" description="PKD/Chitinase" evidence="3">
    <location>
        <begin position="620"/>
        <end position="701"/>
    </location>
</feature>
<dbReference type="SUPFAM" id="SSF49299">
    <property type="entry name" value="PKD domain"/>
    <property type="match status" value="1"/>
</dbReference>
<accession>A0A1I0MLN5</accession>
<dbReference type="InterPro" id="IPR012334">
    <property type="entry name" value="Pectin_lyas_fold"/>
</dbReference>
<dbReference type="InterPro" id="IPR039448">
    <property type="entry name" value="Beta_helix"/>
</dbReference>
<dbReference type="SMART" id="SM00710">
    <property type="entry name" value="PbH1"/>
    <property type="match status" value="16"/>
</dbReference>
<dbReference type="Proteomes" id="UP000198518">
    <property type="component" value="Unassembled WGS sequence"/>
</dbReference>
<feature type="transmembrane region" description="Helical" evidence="2">
    <location>
        <begin position="786"/>
        <end position="803"/>
    </location>
</feature>
<dbReference type="STRING" id="355548.SAMN04487945_0179"/>
<evidence type="ECO:0000313" key="5">
    <source>
        <dbReference type="Proteomes" id="UP000198518"/>
    </source>
</evidence>
<dbReference type="SUPFAM" id="SSF51126">
    <property type="entry name" value="Pectin lyase-like"/>
    <property type="match status" value="2"/>
</dbReference>
<dbReference type="Pfam" id="PF13229">
    <property type="entry name" value="Beta_helix"/>
    <property type="match status" value="1"/>
</dbReference>
<dbReference type="InterPro" id="IPR022409">
    <property type="entry name" value="PKD/Chitinase_dom"/>
</dbReference>
<keyword evidence="2" id="KW-0812">Transmembrane</keyword>
<dbReference type="InterPro" id="IPR013783">
    <property type="entry name" value="Ig-like_fold"/>
</dbReference>
<gene>
    <name evidence="4" type="ORF">SAMN04487945_0179</name>
</gene>
<dbReference type="InterPro" id="IPR035986">
    <property type="entry name" value="PKD_dom_sf"/>
</dbReference>
<feature type="region of interest" description="Disordered" evidence="1">
    <location>
        <begin position="705"/>
        <end position="739"/>
    </location>
</feature>
<protein>
    <submittedName>
        <fullName evidence="4">PKD domain-containing protein</fullName>
    </submittedName>
</protein>
<dbReference type="Pfam" id="PF00801">
    <property type="entry name" value="PKD"/>
    <property type="match status" value="1"/>
</dbReference>
<dbReference type="Gene3D" id="2.60.40.10">
    <property type="entry name" value="Immunoglobulins"/>
    <property type="match status" value="1"/>
</dbReference>
<reference evidence="4 5" key="1">
    <citation type="submission" date="2016-10" db="EMBL/GenBank/DDBJ databases">
        <authorList>
            <person name="de Groot N.N."/>
        </authorList>
    </citation>
    <scope>NUCLEOTIDE SEQUENCE [LARGE SCALE GENOMIC DNA]</scope>
    <source>
        <strain evidence="4 5">CGMCC 1.5337</strain>
    </source>
</reference>
<dbReference type="InterPro" id="IPR011050">
    <property type="entry name" value="Pectin_lyase_fold/virulence"/>
</dbReference>
<proteinExistence type="predicted"/>
<keyword evidence="2" id="KW-1133">Transmembrane helix</keyword>
<dbReference type="InterPro" id="IPR006626">
    <property type="entry name" value="PbH1"/>
</dbReference>
<dbReference type="Gene3D" id="2.160.20.10">
    <property type="entry name" value="Single-stranded right-handed beta-helix, Pectin lyase-like"/>
    <property type="match status" value="2"/>
</dbReference>
<keyword evidence="5" id="KW-1185">Reference proteome</keyword>
<sequence length="832" mass="84146">MTRRPVAAVAAVVVGVAVVAGLGLAAGAAPSAAASPTFVEANVTSDTTWAADDGPYVVTADVTVTDGATLTVAEGTTVQVADGGTITVAGSLVAAGTADDPVAFTTARPDPQPGSWDTIRYTGDDDSRLRLANATVEYANTGISIESTAGRVTVRDSALENHVRAGVTATEREGTPRLRLVDSRVSGTGYAGVAIEVPATNPHVDRVSNVAVRGTDFEDTGQYGVLVRSRHVRDVTVTGGSVTGYEAGGVVVSTGALVAEVPTENTRSVSDLAVRGASLTDGTGHAVTVESGHLDEVAVTGNEIRRIDGDGVSVQRAADLDDVSVSGNTVAEATTGVSLTHRRSSGPVMSVSVELSGNDLRNNDRAGIGVNTDLLTVDRFAVRNNTLAGNGGDGARVSTPALTAAAFADNVARDNAGSGVELAAGRVEGVSVTGNALTANGDDGLRVRATSDLGGVTVAGNDLLDNGGAGTRVTGSTAAGPVAVRNNTIAANTVGVRLSGPSPVRVTNNTVAFNTRNEGREETFDTVGPATGVVVTNASGSGRVTDNDVYGHIVGLRAETEETLDVADNYWGAENGPFYASVNPDGDGNAVETEGAVADIVPFASASHHDELQRPTAALDANRTVAPTGGAVRFSAAASKVRSGDDVTYHFLVDGEPLPPQPSPVVTRTFDANGIHEVAVTVEDGNGVESVPEGRVSVDVRNASEFDTTTAAPMTTTPAAGNDTTTTAPPQGGENGGDGDQSLVSSLLSLFGLLGGLLYLAALVVGAYGTWATLQGEGPPTRGRNIHALAGLGVLVWLLGWLLGQGPLLFVGLGAALLWAGLTGGLYVLATR</sequence>
<dbReference type="RefSeq" id="WP_089667266.1">
    <property type="nucleotide sequence ID" value="NZ_FOJA01000001.1"/>
</dbReference>
<dbReference type="SMART" id="SM00089">
    <property type="entry name" value="PKD"/>
    <property type="match status" value="1"/>
</dbReference>
<dbReference type="AlphaFoldDB" id="A0A1I0MLN5"/>
<evidence type="ECO:0000256" key="2">
    <source>
        <dbReference type="SAM" id="Phobius"/>
    </source>
</evidence>
<feature type="transmembrane region" description="Helical" evidence="2">
    <location>
        <begin position="809"/>
        <end position="830"/>
    </location>
</feature>
<evidence type="ECO:0000313" key="4">
    <source>
        <dbReference type="EMBL" id="SEV89267.1"/>
    </source>
</evidence>
<evidence type="ECO:0000256" key="1">
    <source>
        <dbReference type="SAM" id="MobiDB-lite"/>
    </source>
</evidence>